<organism evidence="1 2">
    <name type="scientific">Talaromyces pinophilus</name>
    <name type="common">Penicillium pinophilum</name>
    <dbReference type="NCBI Taxonomy" id="128442"/>
    <lineage>
        <taxon>Eukaryota</taxon>
        <taxon>Fungi</taxon>
        <taxon>Dikarya</taxon>
        <taxon>Ascomycota</taxon>
        <taxon>Pezizomycotina</taxon>
        <taxon>Eurotiomycetes</taxon>
        <taxon>Eurotiomycetidae</taxon>
        <taxon>Eurotiales</taxon>
        <taxon>Trichocomaceae</taxon>
        <taxon>Talaromyces</taxon>
        <taxon>Talaromyces sect. Talaromyces</taxon>
    </lineage>
</organism>
<keyword evidence="2" id="KW-1185">Reference proteome</keyword>
<reference evidence="2" key="1">
    <citation type="journal article" date="2015" name="Genome Announc.">
        <title>Draft genome sequence of Talaromyces cellulolyticus strain Y-94, a source of lignocellulosic biomass-degrading enzymes.</title>
        <authorList>
            <person name="Fujii T."/>
            <person name="Koike H."/>
            <person name="Sawayama S."/>
            <person name="Yano S."/>
            <person name="Inoue H."/>
        </authorList>
    </citation>
    <scope>NUCLEOTIDE SEQUENCE [LARGE SCALE GENOMIC DNA]</scope>
    <source>
        <strain evidence="2">Y-94</strain>
    </source>
</reference>
<dbReference type="EMBL" id="DF933840">
    <property type="protein sequence ID" value="GAM42347.1"/>
    <property type="molecule type" value="Genomic_DNA"/>
</dbReference>
<sequence length="156" mass="16929">MATANATWPAISLPPGAAELIDLFFSLTELKIPDAGRQLPDEVFIPSGQFAAPHGTSTGSEEIAKRREHAWDAIDARQHEISKVYASDADGTDLMMLGSLTATKKNGTVTNTKLARQSYFGKRQSRETEIQAVSSSGMGEIETLGTSLYLHPVLHW</sequence>
<evidence type="ECO:0000313" key="2">
    <source>
        <dbReference type="Proteomes" id="UP000053095"/>
    </source>
</evidence>
<proteinExistence type="predicted"/>
<gene>
    <name evidence="1" type="ORF">TCE0_044f16236</name>
</gene>
<protein>
    <recommendedName>
        <fullName evidence="3">SnoaL-like domain-containing protein</fullName>
    </recommendedName>
</protein>
<evidence type="ECO:0000313" key="1">
    <source>
        <dbReference type="EMBL" id="GAM42347.1"/>
    </source>
</evidence>
<name>A0A478EAU6_TALPI</name>
<accession>A0A478EAU6</accession>
<dbReference type="Proteomes" id="UP000053095">
    <property type="component" value="Unassembled WGS sequence"/>
</dbReference>
<dbReference type="AlphaFoldDB" id="A0A478EAU6"/>
<evidence type="ECO:0008006" key="3">
    <source>
        <dbReference type="Google" id="ProtNLM"/>
    </source>
</evidence>